<protein>
    <submittedName>
        <fullName evidence="1">CLUMA_CG019147, isoform A</fullName>
    </submittedName>
</protein>
<dbReference type="Proteomes" id="UP000183832">
    <property type="component" value="Unassembled WGS sequence"/>
</dbReference>
<evidence type="ECO:0000313" key="1">
    <source>
        <dbReference type="EMBL" id="CRL06309.1"/>
    </source>
</evidence>
<organism evidence="1 2">
    <name type="scientific">Clunio marinus</name>
    <dbReference type="NCBI Taxonomy" id="568069"/>
    <lineage>
        <taxon>Eukaryota</taxon>
        <taxon>Metazoa</taxon>
        <taxon>Ecdysozoa</taxon>
        <taxon>Arthropoda</taxon>
        <taxon>Hexapoda</taxon>
        <taxon>Insecta</taxon>
        <taxon>Pterygota</taxon>
        <taxon>Neoptera</taxon>
        <taxon>Endopterygota</taxon>
        <taxon>Diptera</taxon>
        <taxon>Nematocera</taxon>
        <taxon>Chironomoidea</taxon>
        <taxon>Chironomidae</taxon>
        <taxon>Clunio</taxon>
    </lineage>
</organism>
<dbReference type="EMBL" id="CVRI01000066">
    <property type="protein sequence ID" value="CRL06309.1"/>
    <property type="molecule type" value="Genomic_DNA"/>
</dbReference>
<sequence>MNFLNDSLKTLKNVLEQGLEQKVDFEGTSSDSGGVPAKTASYGDEESLRKLCQHQSEEIAVLRKQIFEYQQAKLNDISINSKSVSTIMNYIGTSSSQVLKLS</sequence>
<dbReference type="AlphaFoldDB" id="A0A1J1J1I6"/>
<reference evidence="1 2" key="1">
    <citation type="submission" date="2015-04" db="EMBL/GenBank/DDBJ databases">
        <authorList>
            <person name="Syromyatnikov M.Y."/>
            <person name="Popov V.N."/>
        </authorList>
    </citation>
    <scope>NUCLEOTIDE SEQUENCE [LARGE SCALE GENOMIC DNA]</scope>
</reference>
<gene>
    <name evidence="1" type="ORF">CLUMA_CG019147</name>
</gene>
<proteinExistence type="predicted"/>
<name>A0A1J1J1I6_9DIPT</name>
<evidence type="ECO:0000313" key="2">
    <source>
        <dbReference type="Proteomes" id="UP000183832"/>
    </source>
</evidence>
<keyword evidence="2" id="KW-1185">Reference proteome</keyword>
<accession>A0A1J1J1I6</accession>